<feature type="region of interest" description="Disordered" evidence="1">
    <location>
        <begin position="196"/>
        <end position="253"/>
    </location>
</feature>
<dbReference type="Proteomes" id="UP001150924">
    <property type="component" value="Unassembled WGS sequence"/>
</dbReference>
<name>A0A9X3EUQ3_9BACT</name>
<dbReference type="EMBL" id="JAPNKE010000002">
    <property type="protein sequence ID" value="MCY1009774.1"/>
    <property type="molecule type" value="Genomic_DNA"/>
</dbReference>
<evidence type="ECO:0000313" key="3">
    <source>
        <dbReference type="Proteomes" id="UP001150924"/>
    </source>
</evidence>
<accession>A0A9X3EUQ3</accession>
<feature type="compositionally biased region" description="Basic and acidic residues" evidence="1">
    <location>
        <begin position="242"/>
        <end position="253"/>
    </location>
</feature>
<feature type="region of interest" description="Disordered" evidence="1">
    <location>
        <begin position="85"/>
        <end position="109"/>
    </location>
</feature>
<protein>
    <submittedName>
        <fullName evidence="2">Uncharacterized protein</fullName>
    </submittedName>
</protein>
<organism evidence="2 3">
    <name type="scientific">Nannocystis pusilla</name>
    <dbReference type="NCBI Taxonomy" id="889268"/>
    <lineage>
        <taxon>Bacteria</taxon>
        <taxon>Pseudomonadati</taxon>
        <taxon>Myxococcota</taxon>
        <taxon>Polyangia</taxon>
        <taxon>Nannocystales</taxon>
        <taxon>Nannocystaceae</taxon>
        <taxon>Nannocystis</taxon>
    </lineage>
</organism>
<proteinExistence type="predicted"/>
<sequence>MKASSRSCSSVICPPSSSRAQQHRQQVALVAAAGAPGGDDAADGAVDARAGLVEPAVLRQRQAGEPRQERVGVVGEALHDDVERAADGVGDGPVDAGGEQGVGDDVEGEPHHRRVDVEHLSFAPGRGEALGVVDHHRGVGGDPLAVEGGLGQPPLAAPEVAVADEQAVAGDEREVAGEAVLDEQLAAADQHLVDELGVGDQVGREPGQDDLVDRRHRGLPGDELLGPEGQLQHVAGALQSPGERDVEHTRQRR</sequence>
<evidence type="ECO:0000313" key="2">
    <source>
        <dbReference type="EMBL" id="MCY1009774.1"/>
    </source>
</evidence>
<reference evidence="2" key="1">
    <citation type="submission" date="2022-11" db="EMBL/GenBank/DDBJ databases">
        <title>Minimal conservation of predation-associated metabolite biosynthetic gene clusters underscores biosynthetic potential of Myxococcota including descriptions for ten novel species: Archangium lansinium sp. nov., Myxococcus landrumus sp. nov., Nannocystis bai.</title>
        <authorList>
            <person name="Ahearne A."/>
            <person name="Stevens C."/>
            <person name="Phillips K."/>
        </authorList>
    </citation>
    <scope>NUCLEOTIDE SEQUENCE</scope>
    <source>
        <strain evidence="2">Na p29</strain>
    </source>
</reference>
<feature type="compositionally biased region" description="Low complexity" evidence="1">
    <location>
        <begin position="221"/>
        <end position="232"/>
    </location>
</feature>
<keyword evidence="3" id="KW-1185">Reference proteome</keyword>
<gene>
    <name evidence="2" type="ORF">OV079_30270</name>
</gene>
<evidence type="ECO:0000256" key="1">
    <source>
        <dbReference type="SAM" id="MobiDB-lite"/>
    </source>
</evidence>
<dbReference type="AlphaFoldDB" id="A0A9X3EUQ3"/>
<feature type="region of interest" description="Disordered" evidence="1">
    <location>
        <begin position="1"/>
        <end position="25"/>
    </location>
</feature>
<comment type="caution">
    <text evidence="2">The sequence shown here is derived from an EMBL/GenBank/DDBJ whole genome shotgun (WGS) entry which is preliminary data.</text>
</comment>
<feature type="compositionally biased region" description="Low complexity" evidence="1">
    <location>
        <begin position="1"/>
        <end position="19"/>
    </location>
</feature>
<feature type="compositionally biased region" description="Basic and acidic residues" evidence="1">
    <location>
        <begin position="202"/>
        <end position="213"/>
    </location>
</feature>